<evidence type="ECO:0000313" key="15">
    <source>
        <dbReference type="EMBL" id="GGC85148.1"/>
    </source>
</evidence>
<evidence type="ECO:0000256" key="1">
    <source>
        <dbReference type="ARBA" id="ARBA00004571"/>
    </source>
</evidence>
<gene>
    <name evidence="15" type="ORF">GCM10011396_35560</name>
</gene>
<dbReference type="InterPro" id="IPR002299">
    <property type="entry name" value="Porin_Neis"/>
</dbReference>
<name>A0A916URS6_9BURK</name>
<dbReference type="EMBL" id="BMED01000003">
    <property type="protein sequence ID" value="GGC85148.1"/>
    <property type="molecule type" value="Genomic_DNA"/>
</dbReference>
<evidence type="ECO:0000256" key="4">
    <source>
        <dbReference type="ARBA" id="ARBA00022448"/>
    </source>
</evidence>
<evidence type="ECO:0000256" key="12">
    <source>
        <dbReference type="RuleBase" id="RU000469"/>
    </source>
</evidence>
<dbReference type="InterPro" id="IPR023614">
    <property type="entry name" value="Porin_dom_sf"/>
</dbReference>
<feature type="signal peptide" evidence="13">
    <location>
        <begin position="1"/>
        <end position="24"/>
    </location>
</feature>
<dbReference type="InterPro" id="IPR050298">
    <property type="entry name" value="Gram-neg_bact_OMP"/>
</dbReference>
<dbReference type="SUPFAM" id="SSF56935">
    <property type="entry name" value="Porins"/>
    <property type="match status" value="1"/>
</dbReference>
<evidence type="ECO:0000256" key="5">
    <source>
        <dbReference type="ARBA" id="ARBA00022452"/>
    </source>
</evidence>
<evidence type="ECO:0000256" key="10">
    <source>
        <dbReference type="ARBA" id="ARBA00023136"/>
    </source>
</evidence>
<keyword evidence="5" id="KW-1134">Transmembrane beta strand</keyword>
<feature type="domain" description="Porin" evidence="14">
    <location>
        <begin position="13"/>
        <end position="315"/>
    </location>
</feature>
<dbReference type="GO" id="GO:0009279">
    <property type="term" value="C:cell outer membrane"/>
    <property type="evidence" value="ECO:0007669"/>
    <property type="project" value="UniProtKB-SubCell"/>
</dbReference>
<comment type="caution">
    <text evidence="15">The sequence shown here is derived from an EMBL/GenBank/DDBJ whole genome shotgun (WGS) entry which is preliminary data.</text>
</comment>
<dbReference type="PROSITE" id="PS00576">
    <property type="entry name" value="GRAM_NEG_PORIN"/>
    <property type="match status" value="1"/>
</dbReference>
<dbReference type="RefSeq" id="WP_188567418.1">
    <property type="nucleotide sequence ID" value="NZ_BMED01000003.1"/>
</dbReference>
<proteinExistence type="inferred from homology"/>
<keyword evidence="8 12" id="KW-0406">Ion transport</keyword>
<sequence>MKFREIVASALLTAGAGMTASAMAEDGVKISGFIDLNMERLSTPQSSASRISSGGLNASRLEFSGTEDLGDGNQAIFVHQMQFSADTGVGPTPRETYVGLRGGWGALTLGRQNTPSYWIAAYADPSWSADYSLVSNMQFFYAPYRENNSILYVTPTVGGFKGRFMATAGQEDGTKNGRVVSTGVEYRNGPLYAGLVSDQKYIKNINSSNIESARDNYFSLTYRFGSIEPTLIYHTYNGYYAYPPYVGFQTKGWDVQVGARWNIDAINNVYASFVHKKDNNNVKLSDADGLLVGYGYRFSKRTNVYVNYGRIDIKNKVAVSYPLTFNSSGAAPDKGVQFGIRHAF</sequence>
<evidence type="ECO:0000313" key="16">
    <source>
        <dbReference type="Proteomes" id="UP000637423"/>
    </source>
</evidence>
<dbReference type="Pfam" id="PF13609">
    <property type="entry name" value="Porin_4"/>
    <property type="match status" value="1"/>
</dbReference>
<dbReference type="PANTHER" id="PTHR34501:SF9">
    <property type="entry name" value="MAJOR OUTER MEMBRANE PROTEIN P.IA"/>
    <property type="match status" value="1"/>
</dbReference>
<evidence type="ECO:0000256" key="9">
    <source>
        <dbReference type="ARBA" id="ARBA00023114"/>
    </source>
</evidence>
<dbReference type="GO" id="GO:0015288">
    <property type="term" value="F:porin activity"/>
    <property type="evidence" value="ECO:0007669"/>
    <property type="project" value="UniProtKB-KW"/>
</dbReference>
<evidence type="ECO:0000256" key="6">
    <source>
        <dbReference type="ARBA" id="ARBA00022692"/>
    </source>
</evidence>
<reference evidence="15" key="1">
    <citation type="journal article" date="2014" name="Int. J. Syst. Evol. Microbiol.">
        <title>Complete genome sequence of Corynebacterium casei LMG S-19264T (=DSM 44701T), isolated from a smear-ripened cheese.</title>
        <authorList>
            <consortium name="US DOE Joint Genome Institute (JGI-PGF)"/>
            <person name="Walter F."/>
            <person name="Albersmeier A."/>
            <person name="Kalinowski J."/>
            <person name="Ruckert C."/>
        </authorList>
    </citation>
    <scope>NUCLEOTIDE SEQUENCE</scope>
    <source>
        <strain evidence="15">CGMCC 1.10998</strain>
    </source>
</reference>
<evidence type="ECO:0000256" key="3">
    <source>
        <dbReference type="ARBA" id="ARBA00011233"/>
    </source>
</evidence>
<evidence type="ECO:0000256" key="11">
    <source>
        <dbReference type="ARBA" id="ARBA00023237"/>
    </source>
</evidence>
<accession>A0A916URS6</accession>
<keyword evidence="9 12" id="KW-0626">Porin</keyword>
<dbReference type="CDD" id="cd00342">
    <property type="entry name" value="gram_neg_porins"/>
    <property type="match status" value="1"/>
</dbReference>
<keyword evidence="7 13" id="KW-0732">Signal</keyword>
<dbReference type="InterPro" id="IPR013793">
    <property type="entry name" value="Porin_Gram-ve_CS"/>
</dbReference>
<evidence type="ECO:0000256" key="13">
    <source>
        <dbReference type="SAM" id="SignalP"/>
    </source>
</evidence>
<comment type="subunit">
    <text evidence="3 12">Homotrimer.</text>
</comment>
<feature type="chain" id="PRO_5037938725" evidence="13">
    <location>
        <begin position="25"/>
        <end position="344"/>
    </location>
</feature>
<keyword evidence="10 12" id="KW-0472">Membrane</keyword>
<keyword evidence="6 12" id="KW-0812">Transmembrane</keyword>
<keyword evidence="11 12" id="KW-0998">Cell outer membrane</keyword>
<dbReference type="PANTHER" id="PTHR34501">
    <property type="entry name" value="PROTEIN YDDL-RELATED"/>
    <property type="match status" value="1"/>
</dbReference>
<dbReference type="InterPro" id="IPR033900">
    <property type="entry name" value="Gram_neg_porin_domain"/>
</dbReference>
<dbReference type="GO" id="GO:0034220">
    <property type="term" value="P:monoatomic ion transmembrane transport"/>
    <property type="evidence" value="ECO:0007669"/>
    <property type="project" value="InterPro"/>
</dbReference>
<dbReference type="PRINTS" id="PR00182">
    <property type="entry name" value="ECOLNEIPORIN"/>
</dbReference>
<dbReference type="Proteomes" id="UP000637423">
    <property type="component" value="Unassembled WGS sequence"/>
</dbReference>
<keyword evidence="4 12" id="KW-0813">Transport</keyword>
<evidence type="ECO:0000256" key="8">
    <source>
        <dbReference type="ARBA" id="ARBA00023065"/>
    </source>
</evidence>
<dbReference type="PRINTS" id="PR00184">
    <property type="entry name" value="NEISSPPORIN"/>
</dbReference>
<comment type="similarity">
    <text evidence="2 12">Belongs to the Gram-negative porin family.</text>
</comment>
<dbReference type="InterPro" id="IPR001702">
    <property type="entry name" value="Porin_Gram-ve"/>
</dbReference>
<evidence type="ECO:0000256" key="7">
    <source>
        <dbReference type="ARBA" id="ARBA00022729"/>
    </source>
</evidence>
<evidence type="ECO:0000256" key="2">
    <source>
        <dbReference type="ARBA" id="ARBA00007539"/>
    </source>
</evidence>
<evidence type="ECO:0000259" key="14">
    <source>
        <dbReference type="Pfam" id="PF13609"/>
    </source>
</evidence>
<dbReference type="GO" id="GO:0046930">
    <property type="term" value="C:pore complex"/>
    <property type="evidence" value="ECO:0007669"/>
    <property type="project" value="UniProtKB-KW"/>
</dbReference>
<comment type="subcellular location">
    <subcellularLocation>
        <location evidence="1 12">Cell outer membrane</location>
        <topology evidence="1 12">Multi-pass membrane protein</topology>
    </subcellularLocation>
</comment>
<dbReference type="AlphaFoldDB" id="A0A916URS6"/>
<keyword evidence="16" id="KW-1185">Reference proteome</keyword>
<organism evidence="15 16">
    <name type="scientific">Undibacterium terreum</name>
    <dbReference type="NCBI Taxonomy" id="1224302"/>
    <lineage>
        <taxon>Bacteria</taxon>
        <taxon>Pseudomonadati</taxon>
        <taxon>Pseudomonadota</taxon>
        <taxon>Betaproteobacteria</taxon>
        <taxon>Burkholderiales</taxon>
        <taxon>Oxalobacteraceae</taxon>
        <taxon>Undibacterium</taxon>
    </lineage>
</organism>
<protein>
    <submittedName>
        <fullName evidence="15">Porin</fullName>
    </submittedName>
</protein>
<reference evidence="15" key="2">
    <citation type="submission" date="2020-09" db="EMBL/GenBank/DDBJ databases">
        <authorList>
            <person name="Sun Q."/>
            <person name="Zhou Y."/>
        </authorList>
    </citation>
    <scope>NUCLEOTIDE SEQUENCE</scope>
    <source>
        <strain evidence="15">CGMCC 1.10998</strain>
    </source>
</reference>
<dbReference type="Gene3D" id="2.40.160.10">
    <property type="entry name" value="Porin"/>
    <property type="match status" value="1"/>
</dbReference>